<evidence type="ECO:0000313" key="3">
    <source>
        <dbReference type="Proteomes" id="UP000735874"/>
    </source>
</evidence>
<reference evidence="1" key="1">
    <citation type="submission" date="2018-10" db="EMBL/GenBank/DDBJ databases">
        <title>Effector identification in a new, highly contiguous assembly of the strawberry crown rot pathogen Phytophthora cactorum.</title>
        <authorList>
            <person name="Armitage A.D."/>
            <person name="Nellist C.F."/>
            <person name="Bates H."/>
            <person name="Vickerstaff R.J."/>
            <person name="Harrison R.J."/>
        </authorList>
    </citation>
    <scope>NUCLEOTIDE SEQUENCE</scope>
    <source>
        <strain evidence="1">15-7</strain>
        <strain evidence="2">4040</strain>
    </source>
</reference>
<dbReference type="Proteomes" id="UP000735874">
    <property type="component" value="Unassembled WGS sequence"/>
</dbReference>
<dbReference type="Proteomes" id="UP000736787">
    <property type="component" value="Unassembled WGS sequence"/>
</dbReference>
<dbReference type="EMBL" id="RCMG01000253">
    <property type="protein sequence ID" value="KAG2858421.1"/>
    <property type="molecule type" value="Genomic_DNA"/>
</dbReference>
<dbReference type="AlphaFoldDB" id="A0A8T0Z8G0"/>
<dbReference type="EMBL" id="RCMK01000495">
    <property type="protein sequence ID" value="KAG2925596.1"/>
    <property type="molecule type" value="Genomic_DNA"/>
</dbReference>
<proteinExistence type="predicted"/>
<comment type="caution">
    <text evidence="1">The sequence shown here is derived from an EMBL/GenBank/DDBJ whole genome shotgun (WGS) entry which is preliminary data.</text>
</comment>
<evidence type="ECO:0000313" key="1">
    <source>
        <dbReference type="EMBL" id="KAG2858421.1"/>
    </source>
</evidence>
<name>A0A8T0Z8G0_9STRA</name>
<accession>A0A8T0Z8G0</accession>
<evidence type="ECO:0000313" key="2">
    <source>
        <dbReference type="EMBL" id="KAG2925596.1"/>
    </source>
</evidence>
<gene>
    <name evidence="1" type="ORF">PC113_g9824</name>
    <name evidence="2" type="ORF">PC117_g15155</name>
</gene>
<organism evidence="1 3">
    <name type="scientific">Phytophthora cactorum</name>
    <dbReference type="NCBI Taxonomy" id="29920"/>
    <lineage>
        <taxon>Eukaryota</taxon>
        <taxon>Sar</taxon>
        <taxon>Stramenopiles</taxon>
        <taxon>Oomycota</taxon>
        <taxon>Peronosporomycetes</taxon>
        <taxon>Peronosporales</taxon>
        <taxon>Peronosporaceae</taxon>
        <taxon>Phytophthora</taxon>
    </lineage>
</organism>
<sequence>MELLEKDDVMIRKLINSAIRKLINSAKSSTDIEVELAKLLVPPAGCILDYVTDRAPPEMIQWLLDSGYLQRRKICMSLF</sequence>
<protein>
    <submittedName>
        <fullName evidence="1">Uncharacterized protein</fullName>
    </submittedName>
</protein>